<evidence type="ECO:0000256" key="1">
    <source>
        <dbReference type="ARBA" id="ARBA00022527"/>
    </source>
</evidence>
<dbReference type="GO" id="GO:0007166">
    <property type="term" value="P:cell surface receptor signaling pathway"/>
    <property type="evidence" value="ECO:0000318"/>
    <property type="project" value="GO_Central"/>
</dbReference>
<dbReference type="Pfam" id="PF00069">
    <property type="entry name" value="Pkinase"/>
    <property type="match status" value="1"/>
</dbReference>
<evidence type="ECO:0000259" key="10">
    <source>
        <dbReference type="PROSITE" id="PS50011"/>
    </source>
</evidence>
<evidence type="ECO:0000256" key="8">
    <source>
        <dbReference type="ARBA" id="ARBA00023157"/>
    </source>
</evidence>
<dbReference type="GO" id="GO:0004674">
    <property type="term" value="F:protein serine/threonine kinase activity"/>
    <property type="evidence" value="ECO:0007669"/>
    <property type="project" value="UniProtKB-KW"/>
</dbReference>
<dbReference type="InterPro" id="IPR049883">
    <property type="entry name" value="NOTCH1_EGF-like"/>
</dbReference>
<keyword evidence="4" id="KW-0732">Signal</keyword>
<sequence>MLNLTVPYPFGIGIDAGCSIDSRFDISYAFLGEHEKYTFRGVSDFTDPNFMSRIENDFPIVLDWAIGTQNCNEVRNTTVDLCMEHSLCIDSESGRGGYRCIYDEGYVGNPYLSLGCQDIDECTNNPCDGICTNTLGGFQCSCPKGYFGDGQKGRGCQKEYDFPILKLSLGTLGYLDPEGIQMGLSDKSDVYSFGVVLAELLTGREAIDLTLPNKEMSLSAYFKASVKENRLFQILHHRVLKEGSLDKLNAINELVVKCLNTKGEERPTMREVANELEGFTKYNIRSWAHHDQENNQLQMEEMISEQNDLYTVRMHISTNFDTSSSVQQRET</sequence>
<evidence type="ECO:0000313" key="12">
    <source>
        <dbReference type="EMBL" id="PHT82097.1"/>
    </source>
</evidence>
<keyword evidence="2 9" id="KW-0245">EGF-like domain</keyword>
<dbReference type="Gramene" id="PHT82097">
    <property type="protein sequence ID" value="PHT82097"/>
    <property type="gene ID" value="T459_15112"/>
</dbReference>
<dbReference type="GO" id="GO:0005524">
    <property type="term" value="F:ATP binding"/>
    <property type="evidence" value="ECO:0007669"/>
    <property type="project" value="UniProtKB-KW"/>
</dbReference>
<dbReference type="InterPro" id="IPR011009">
    <property type="entry name" value="Kinase-like_dom_sf"/>
</dbReference>
<dbReference type="InterPro" id="IPR000742">
    <property type="entry name" value="EGF"/>
</dbReference>
<evidence type="ECO:0000313" key="13">
    <source>
        <dbReference type="Proteomes" id="UP000222542"/>
    </source>
</evidence>
<feature type="domain" description="Protein kinase" evidence="10">
    <location>
        <begin position="1"/>
        <end position="280"/>
    </location>
</feature>
<accession>A0A2G2ZJB3</accession>
<dbReference type="InterPro" id="IPR000719">
    <property type="entry name" value="Prot_kinase_dom"/>
</dbReference>
<evidence type="ECO:0000256" key="2">
    <source>
        <dbReference type="ARBA" id="ARBA00022536"/>
    </source>
</evidence>
<reference evidence="12 13" key="2">
    <citation type="journal article" date="2017" name="Genome Biol.">
        <title>New reference genome sequences of hot pepper reveal the massive evolution of plant disease-resistance genes by retroduplication.</title>
        <authorList>
            <person name="Kim S."/>
            <person name="Park J."/>
            <person name="Yeom S.I."/>
            <person name="Kim Y.M."/>
            <person name="Seo E."/>
            <person name="Kim K.T."/>
            <person name="Kim M.S."/>
            <person name="Lee J.M."/>
            <person name="Cheong K."/>
            <person name="Shin H.S."/>
            <person name="Kim S.B."/>
            <person name="Han K."/>
            <person name="Lee J."/>
            <person name="Park M."/>
            <person name="Lee H.A."/>
            <person name="Lee H.Y."/>
            <person name="Lee Y."/>
            <person name="Oh S."/>
            <person name="Lee J.H."/>
            <person name="Choi E."/>
            <person name="Choi E."/>
            <person name="Lee S.E."/>
            <person name="Jeon J."/>
            <person name="Kim H."/>
            <person name="Choi G."/>
            <person name="Song H."/>
            <person name="Lee J."/>
            <person name="Lee S.C."/>
            <person name="Kwon J.K."/>
            <person name="Lee H.Y."/>
            <person name="Koo N."/>
            <person name="Hong Y."/>
            <person name="Kim R.W."/>
            <person name="Kang W.H."/>
            <person name="Huh J.H."/>
            <person name="Kang B.C."/>
            <person name="Yang T.J."/>
            <person name="Lee Y.H."/>
            <person name="Bennetzen J.L."/>
            <person name="Choi D."/>
        </authorList>
    </citation>
    <scope>NUCLEOTIDE SEQUENCE [LARGE SCALE GENOMIC DNA]</scope>
    <source>
        <strain evidence="13">cv. CM334</strain>
    </source>
</reference>
<evidence type="ECO:0000256" key="7">
    <source>
        <dbReference type="ARBA" id="ARBA00022840"/>
    </source>
</evidence>
<name>A0A2G2ZJB3_CAPAN</name>
<evidence type="ECO:0000256" key="3">
    <source>
        <dbReference type="ARBA" id="ARBA00022679"/>
    </source>
</evidence>
<dbReference type="InterPro" id="IPR000152">
    <property type="entry name" value="EGF-type_Asp/Asn_hydroxyl_site"/>
</dbReference>
<dbReference type="AlphaFoldDB" id="A0A2G2ZJB3"/>
<dbReference type="Proteomes" id="UP000222542">
    <property type="component" value="Unassembled WGS sequence"/>
</dbReference>
<evidence type="ECO:0000256" key="5">
    <source>
        <dbReference type="ARBA" id="ARBA00022737"/>
    </source>
</evidence>
<keyword evidence="3" id="KW-0808">Transferase</keyword>
<evidence type="ECO:0000256" key="6">
    <source>
        <dbReference type="ARBA" id="ARBA00022741"/>
    </source>
</evidence>
<dbReference type="InterPro" id="IPR045274">
    <property type="entry name" value="WAK-like"/>
</dbReference>
<reference evidence="12 13" key="1">
    <citation type="journal article" date="2014" name="Nat. Genet.">
        <title>Genome sequence of the hot pepper provides insights into the evolution of pungency in Capsicum species.</title>
        <authorList>
            <person name="Kim S."/>
            <person name="Park M."/>
            <person name="Yeom S.I."/>
            <person name="Kim Y.M."/>
            <person name="Lee J.M."/>
            <person name="Lee H.A."/>
            <person name="Seo E."/>
            <person name="Choi J."/>
            <person name="Cheong K."/>
            <person name="Kim K.T."/>
            <person name="Jung K."/>
            <person name="Lee G.W."/>
            <person name="Oh S.K."/>
            <person name="Bae C."/>
            <person name="Kim S.B."/>
            <person name="Lee H.Y."/>
            <person name="Kim S.Y."/>
            <person name="Kim M.S."/>
            <person name="Kang B.C."/>
            <person name="Jo Y.D."/>
            <person name="Yang H.B."/>
            <person name="Jeong H.J."/>
            <person name="Kang W.H."/>
            <person name="Kwon J.K."/>
            <person name="Shin C."/>
            <person name="Lim J.Y."/>
            <person name="Park J.H."/>
            <person name="Huh J.H."/>
            <person name="Kim J.S."/>
            <person name="Kim B.D."/>
            <person name="Cohen O."/>
            <person name="Paran I."/>
            <person name="Suh M.C."/>
            <person name="Lee S.B."/>
            <person name="Kim Y.K."/>
            <person name="Shin Y."/>
            <person name="Noh S.J."/>
            <person name="Park J."/>
            <person name="Seo Y.S."/>
            <person name="Kwon S.Y."/>
            <person name="Kim H.A."/>
            <person name="Park J.M."/>
            <person name="Kim H.J."/>
            <person name="Choi S.B."/>
            <person name="Bosland P.W."/>
            <person name="Reeves G."/>
            <person name="Jo S.H."/>
            <person name="Lee B.W."/>
            <person name="Cho H.T."/>
            <person name="Choi H.S."/>
            <person name="Lee M.S."/>
            <person name="Yu Y."/>
            <person name="Do Choi Y."/>
            <person name="Park B.S."/>
            <person name="van Deynze A."/>
            <person name="Ashrafi H."/>
            <person name="Hill T."/>
            <person name="Kim W.T."/>
            <person name="Pai H.S."/>
            <person name="Ahn H.K."/>
            <person name="Yeam I."/>
            <person name="Giovannoni J.J."/>
            <person name="Rose J.K."/>
            <person name="Sorensen I."/>
            <person name="Lee S.J."/>
            <person name="Kim R.W."/>
            <person name="Choi I.Y."/>
            <person name="Choi B.S."/>
            <person name="Lim J.S."/>
            <person name="Lee Y.H."/>
            <person name="Choi D."/>
        </authorList>
    </citation>
    <scope>NUCLEOTIDE SEQUENCE [LARGE SCALE GENOMIC DNA]</scope>
    <source>
        <strain evidence="13">cv. CM334</strain>
    </source>
</reference>
<dbReference type="PROSITE" id="PS00010">
    <property type="entry name" value="ASX_HYDROXYL"/>
    <property type="match status" value="1"/>
</dbReference>
<dbReference type="InterPro" id="IPR018097">
    <property type="entry name" value="EGF_Ca-bd_CS"/>
</dbReference>
<dbReference type="GO" id="GO:0005886">
    <property type="term" value="C:plasma membrane"/>
    <property type="evidence" value="ECO:0000318"/>
    <property type="project" value="GO_Central"/>
</dbReference>
<feature type="domain" description="EGF-like" evidence="11">
    <location>
        <begin position="118"/>
        <end position="157"/>
    </location>
</feature>
<keyword evidence="1" id="KW-0418">Kinase</keyword>
<keyword evidence="6" id="KW-0547">Nucleotide-binding</keyword>
<keyword evidence="8" id="KW-1015">Disulfide bond</keyword>
<keyword evidence="7" id="KW-0067">ATP-binding</keyword>
<gene>
    <name evidence="12" type="ORF">T459_15112</name>
</gene>
<keyword evidence="1" id="KW-0723">Serine/threonine-protein kinase</keyword>
<dbReference type="Gene3D" id="1.10.510.10">
    <property type="entry name" value="Transferase(Phosphotransferase) domain 1"/>
    <property type="match status" value="1"/>
</dbReference>
<evidence type="ECO:0000256" key="4">
    <source>
        <dbReference type="ARBA" id="ARBA00022729"/>
    </source>
</evidence>
<proteinExistence type="predicted"/>
<dbReference type="EMBL" id="AYRZ02000005">
    <property type="protein sequence ID" value="PHT82097.1"/>
    <property type="molecule type" value="Genomic_DNA"/>
</dbReference>
<dbReference type="SUPFAM" id="SSF56112">
    <property type="entry name" value="Protein kinase-like (PK-like)"/>
    <property type="match status" value="1"/>
</dbReference>
<keyword evidence="5" id="KW-0677">Repeat</keyword>
<dbReference type="OMA" id="RVANDNF"/>
<dbReference type="PROSITE" id="PS50011">
    <property type="entry name" value="PROTEIN_KINASE_DOM"/>
    <property type="match status" value="1"/>
</dbReference>
<dbReference type="PROSITE" id="PS01187">
    <property type="entry name" value="EGF_CA"/>
    <property type="match status" value="1"/>
</dbReference>
<dbReference type="Pfam" id="PF07645">
    <property type="entry name" value="EGF_CA"/>
    <property type="match status" value="1"/>
</dbReference>
<comment type="caution">
    <text evidence="12">The sequence shown here is derived from an EMBL/GenBank/DDBJ whole genome shotgun (WGS) entry which is preliminary data.</text>
</comment>
<dbReference type="SMART" id="SM00179">
    <property type="entry name" value="EGF_CA"/>
    <property type="match status" value="1"/>
</dbReference>
<dbReference type="SMART" id="SM00181">
    <property type="entry name" value="EGF"/>
    <property type="match status" value="2"/>
</dbReference>
<dbReference type="SUPFAM" id="SSF57196">
    <property type="entry name" value="EGF/Laminin"/>
    <property type="match status" value="1"/>
</dbReference>
<protein>
    <recommendedName>
        <fullName evidence="14">EGF-like domain-containing protein</fullName>
    </recommendedName>
</protein>
<evidence type="ECO:0000259" key="11">
    <source>
        <dbReference type="PROSITE" id="PS50026"/>
    </source>
</evidence>
<dbReference type="GO" id="GO:0005509">
    <property type="term" value="F:calcium ion binding"/>
    <property type="evidence" value="ECO:0007669"/>
    <property type="project" value="InterPro"/>
</dbReference>
<dbReference type="PROSITE" id="PS50026">
    <property type="entry name" value="EGF_3"/>
    <property type="match status" value="1"/>
</dbReference>
<dbReference type="Gene3D" id="2.10.25.10">
    <property type="entry name" value="Laminin"/>
    <property type="match status" value="2"/>
</dbReference>
<dbReference type="CDD" id="cd00054">
    <property type="entry name" value="EGF_CA"/>
    <property type="match status" value="1"/>
</dbReference>
<keyword evidence="13" id="KW-1185">Reference proteome</keyword>
<dbReference type="InterPro" id="IPR001881">
    <property type="entry name" value="EGF-like_Ca-bd_dom"/>
</dbReference>
<dbReference type="FunFam" id="2.10.25.10:FF:000038">
    <property type="entry name" value="Fibrillin 2"/>
    <property type="match status" value="1"/>
</dbReference>
<dbReference type="PANTHER" id="PTHR27005:SF527">
    <property type="entry name" value="WALL-ASSOCIATED RECEPTOR KINASE-LIKE 16"/>
    <property type="match status" value="1"/>
</dbReference>
<dbReference type="PANTHER" id="PTHR27005">
    <property type="entry name" value="WALL-ASSOCIATED RECEPTOR KINASE-LIKE 21"/>
    <property type="match status" value="1"/>
</dbReference>
<comment type="caution">
    <text evidence="9">Lacks conserved residue(s) required for the propagation of feature annotation.</text>
</comment>
<evidence type="ECO:0000256" key="9">
    <source>
        <dbReference type="PROSITE-ProRule" id="PRU00076"/>
    </source>
</evidence>
<evidence type="ECO:0008006" key="14">
    <source>
        <dbReference type="Google" id="ProtNLM"/>
    </source>
</evidence>
<organism evidence="12 13">
    <name type="scientific">Capsicum annuum</name>
    <name type="common">Capsicum pepper</name>
    <dbReference type="NCBI Taxonomy" id="4072"/>
    <lineage>
        <taxon>Eukaryota</taxon>
        <taxon>Viridiplantae</taxon>
        <taxon>Streptophyta</taxon>
        <taxon>Embryophyta</taxon>
        <taxon>Tracheophyta</taxon>
        <taxon>Spermatophyta</taxon>
        <taxon>Magnoliopsida</taxon>
        <taxon>eudicotyledons</taxon>
        <taxon>Gunneridae</taxon>
        <taxon>Pentapetalae</taxon>
        <taxon>asterids</taxon>
        <taxon>lamiids</taxon>
        <taxon>Solanales</taxon>
        <taxon>Solanaceae</taxon>
        <taxon>Solanoideae</taxon>
        <taxon>Capsiceae</taxon>
        <taxon>Capsicum</taxon>
    </lineage>
</organism>